<gene>
    <name evidence="1" type="ORF">C8J24_2995</name>
</gene>
<evidence type="ECO:0000313" key="1">
    <source>
        <dbReference type="EMBL" id="PTM44785.1"/>
    </source>
</evidence>
<dbReference type="EMBL" id="PZZN01000003">
    <property type="protein sequence ID" value="PTM44785.1"/>
    <property type="molecule type" value="Genomic_DNA"/>
</dbReference>
<dbReference type="RefSeq" id="WP_107933594.1">
    <property type="nucleotide sequence ID" value="NZ_PZZN01000003.1"/>
</dbReference>
<name>A0A2T4YMZ5_9SPHN</name>
<keyword evidence="2" id="KW-1185">Reference proteome</keyword>
<reference evidence="1 2" key="1">
    <citation type="submission" date="2018-04" db="EMBL/GenBank/DDBJ databases">
        <title>Genomic Encyclopedia of Type Strains, Phase III (KMG-III): the genomes of soil and plant-associated and newly described type strains.</title>
        <authorList>
            <person name="Whitman W."/>
        </authorList>
    </citation>
    <scope>NUCLEOTIDE SEQUENCE [LARGE SCALE GENOMIC DNA]</scope>
    <source>
        <strain evidence="1 2">NW12</strain>
    </source>
</reference>
<dbReference type="AlphaFoldDB" id="A0A2T4YMZ5"/>
<protein>
    <submittedName>
        <fullName evidence="1">Uncharacterized protein</fullName>
    </submittedName>
</protein>
<organism evidence="1 2">
    <name type="scientific">Sphingomonas aerolata</name>
    <dbReference type="NCBI Taxonomy" id="185951"/>
    <lineage>
        <taxon>Bacteria</taxon>
        <taxon>Pseudomonadati</taxon>
        <taxon>Pseudomonadota</taxon>
        <taxon>Alphaproteobacteria</taxon>
        <taxon>Sphingomonadales</taxon>
        <taxon>Sphingomonadaceae</taxon>
        <taxon>Sphingomonas</taxon>
    </lineage>
</organism>
<sequence length="145" mass="15633">MTKPRRTAAQSRDVVYDALLRAARAGARCPTNLALAALLGVRSSSIPQKALVDLIAADKIVVTTTPFSREIFIPELGTTIRASKAPDGSLREAERAHAIARAERREPLPPVLDRTPCFRCGNRADIGCDHQAASAPYIIDLEFAA</sequence>
<accession>A0A2T4YMZ5</accession>
<comment type="caution">
    <text evidence="1">The sequence shown here is derived from an EMBL/GenBank/DDBJ whole genome shotgun (WGS) entry which is preliminary data.</text>
</comment>
<proteinExistence type="predicted"/>
<dbReference type="Proteomes" id="UP000240996">
    <property type="component" value="Unassembled WGS sequence"/>
</dbReference>
<evidence type="ECO:0000313" key="2">
    <source>
        <dbReference type="Proteomes" id="UP000240996"/>
    </source>
</evidence>